<dbReference type="OrthoDB" id="2447169at2759"/>
<evidence type="ECO:0008006" key="4">
    <source>
        <dbReference type="Google" id="ProtNLM"/>
    </source>
</evidence>
<accession>A0A388LAX1</accession>
<proteinExistence type="predicted"/>
<feature type="compositionally biased region" description="Basic residues" evidence="1">
    <location>
        <begin position="518"/>
        <end position="529"/>
    </location>
</feature>
<gene>
    <name evidence="2" type="ORF">CBR_g29604</name>
</gene>
<dbReference type="AlphaFoldDB" id="A0A388LAX1"/>
<protein>
    <recommendedName>
        <fullName evidence="4">HAT C-terminal dimerisation domain-containing protein</fullName>
    </recommendedName>
</protein>
<evidence type="ECO:0000313" key="2">
    <source>
        <dbReference type="EMBL" id="GBG79458.1"/>
    </source>
</evidence>
<feature type="region of interest" description="Disordered" evidence="1">
    <location>
        <begin position="145"/>
        <end position="170"/>
    </location>
</feature>
<name>A0A388LAX1_CHABU</name>
<feature type="compositionally biased region" description="Acidic residues" evidence="1">
    <location>
        <begin position="160"/>
        <end position="170"/>
    </location>
</feature>
<comment type="caution">
    <text evidence="2">The sequence shown here is derived from an EMBL/GenBank/DDBJ whole genome shotgun (WGS) entry which is preliminary data.</text>
</comment>
<dbReference type="STRING" id="69332.A0A388LAX1"/>
<dbReference type="Proteomes" id="UP000265515">
    <property type="component" value="Unassembled WGS sequence"/>
</dbReference>
<reference evidence="2 3" key="1">
    <citation type="journal article" date="2018" name="Cell">
        <title>The Chara Genome: Secondary Complexity and Implications for Plant Terrestrialization.</title>
        <authorList>
            <person name="Nishiyama T."/>
            <person name="Sakayama H."/>
            <person name="Vries J.D."/>
            <person name="Buschmann H."/>
            <person name="Saint-Marcoux D."/>
            <person name="Ullrich K.K."/>
            <person name="Haas F.B."/>
            <person name="Vanderstraeten L."/>
            <person name="Becker D."/>
            <person name="Lang D."/>
            <person name="Vosolsobe S."/>
            <person name="Rombauts S."/>
            <person name="Wilhelmsson P.K.I."/>
            <person name="Janitza P."/>
            <person name="Kern R."/>
            <person name="Heyl A."/>
            <person name="Rumpler F."/>
            <person name="Villalobos L.I.A.C."/>
            <person name="Clay J.M."/>
            <person name="Skokan R."/>
            <person name="Toyoda A."/>
            <person name="Suzuki Y."/>
            <person name="Kagoshima H."/>
            <person name="Schijlen E."/>
            <person name="Tajeshwar N."/>
            <person name="Catarino B."/>
            <person name="Hetherington A.J."/>
            <person name="Saltykova A."/>
            <person name="Bonnot C."/>
            <person name="Breuninger H."/>
            <person name="Symeonidi A."/>
            <person name="Radhakrishnan G.V."/>
            <person name="Van Nieuwerburgh F."/>
            <person name="Deforce D."/>
            <person name="Chang C."/>
            <person name="Karol K.G."/>
            <person name="Hedrich R."/>
            <person name="Ulvskov P."/>
            <person name="Glockner G."/>
            <person name="Delwiche C.F."/>
            <person name="Petrasek J."/>
            <person name="Van de Peer Y."/>
            <person name="Friml J."/>
            <person name="Beilby M."/>
            <person name="Dolan L."/>
            <person name="Kohara Y."/>
            <person name="Sugano S."/>
            <person name="Fujiyama A."/>
            <person name="Delaux P.-M."/>
            <person name="Quint M."/>
            <person name="TheiBen G."/>
            <person name="Hagemann M."/>
            <person name="Harholt J."/>
            <person name="Dunand C."/>
            <person name="Zachgo S."/>
            <person name="Langdale J."/>
            <person name="Maumus F."/>
            <person name="Straeten D.V.D."/>
            <person name="Gould S.B."/>
            <person name="Rensing S.A."/>
        </authorList>
    </citation>
    <scope>NUCLEOTIDE SEQUENCE [LARGE SCALE GENOMIC DNA]</scope>
    <source>
        <strain evidence="2 3">S276</strain>
    </source>
</reference>
<sequence length="539" mass="60725">MWSTATPCERNWSSLDLVHDKRRGPLSPDSLAKLVYIYWNLQLLDIKKKKSTGSLAGYLDMWAAFFDEVEPPTPNDSAVLPRAATTADLSDDEVARRANLTKIPRARVMKPHVVDGSSSTDSTDDGEDLIWRGKGKNKKVVVDDGEGKAQMDGKGKTQIDVDDEEEDIEESEEDRATYLATTTSWMTTSHDLDDDVERARAQSLAHRDRALVEQRIREEVAKQSVVPPPMRMNYTTAGMGGCLPAEGVQQQRHAEGMQREQQEEDVQQHQQREEGLQEQRQEEGLQQQDDWQQHREEGLQQQQVQQQDDRQQQQQQEQHDGVEQQQQQEDGPHPQQQQHKDGAQQQQQTKRDGPQQHGQHKDGAQEQQQQTKQDALQQHQQHKDGAQQQQQTKEDGMQQQQQQEHDGPHKQLEHDPLQQQQKENGSATGVARVEGVQHDNLDVSLAGRKKKVQPDTGPKVARKRGRPRKYPLQPAPSACAQVGEDGGEGGEVEQHVIGGRKVQGGPALTVDGVETHPSKRPKRKAARKARVVEDDPTDA</sequence>
<feature type="compositionally biased region" description="Low complexity" evidence="1">
    <location>
        <begin position="386"/>
        <end position="402"/>
    </location>
</feature>
<feature type="compositionally biased region" description="Basic and acidic residues" evidence="1">
    <location>
        <begin position="307"/>
        <end position="322"/>
    </location>
</feature>
<feature type="compositionally biased region" description="Basic and acidic residues" evidence="1">
    <location>
        <begin position="349"/>
        <end position="364"/>
    </location>
</feature>
<keyword evidence="3" id="KW-1185">Reference proteome</keyword>
<evidence type="ECO:0000256" key="1">
    <source>
        <dbReference type="SAM" id="MobiDB-lite"/>
    </source>
</evidence>
<organism evidence="2 3">
    <name type="scientific">Chara braunii</name>
    <name type="common">Braun's stonewort</name>
    <dbReference type="NCBI Taxonomy" id="69332"/>
    <lineage>
        <taxon>Eukaryota</taxon>
        <taxon>Viridiplantae</taxon>
        <taxon>Streptophyta</taxon>
        <taxon>Charophyceae</taxon>
        <taxon>Charales</taxon>
        <taxon>Characeae</taxon>
        <taxon>Chara</taxon>
    </lineage>
</organism>
<feature type="compositionally biased region" description="Polar residues" evidence="1">
    <location>
        <begin position="417"/>
        <end position="427"/>
    </location>
</feature>
<feature type="region of interest" description="Disordered" evidence="1">
    <location>
        <begin position="248"/>
        <end position="539"/>
    </location>
</feature>
<feature type="compositionally biased region" description="Basic residues" evidence="1">
    <location>
        <begin position="460"/>
        <end position="469"/>
    </location>
</feature>
<dbReference type="Gramene" id="GBG79458">
    <property type="protein sequence ID" value="GBG79458"/>
    <property type="gene ID" value="CBR_g29604"/>
</dbReference>
<feature type="compositionally biased region" description="Basic and acidic residues" evidence="1">
    <location>
        <begin position="145"/>
        <end position="159"/>
    </location>
</feature>
<feature type="compositionally biased region" description="Low complexity" evidence="1">
    <location>
        <begin position="365"/>
        <end position="379"/>
    </location>
</feature>
<feature type="compositionally biased region" description="Low complexity" evidence="1">
    <location>
        <begin position="323"/>
        <end position="348"/>
    </location>
</feature>
<feature type="compositionally biased region" description="Basic and acidic residues" evidence="1">
    <location>
        <begin position="252"/>
        <end position="283"/>
    </location>
</feature>
<feature type="compositionally biased region" description="Basic and acidic residues" evidence="1">
    <location>
        <begin position="403"/>
        <end position="416"/>
    </location>
</feature>
<dbReference type="EMBL" id="BFEA01000320">
    <property type="protein sequence ID" value="GBG79458.1"/>
    <property type="molecule type" value="Genomic_DNA"/>
</dbReference>
<evidence type="ECO:0000313" key="3">
    <source>
        <dbReference type="Proteomes" id="UP000265515"/>
    </source>
</evidence>